<dbReference type="PANTHER" id="PTHR11825">
    <property type="entry name" value="SUBGROUP IIII AMINOTRANSFERASE"/>
    <property type="match status" value="1"/>
</dbReference>
<evidence type="ECO:0000256" key="6">
    <source>
        <dbReference type="PIRSR" id="PIRSR006468-1"/>
    </source>
</evidence>
<dbReference type="PROSITE" id="PS00770">
    <property type="entry name" value="AA_TRANSFER_CLASS_4"/>
    <property type="match status" value="1"/>
</dbReference>
<reference evidence="10 11" key="1">
    <citation type="submission" date="2013-03" db="EMBL/GenBank/DDBJ databases">
        <title>The Genome Sequence of Capronia coronata CBS 617.96.</title>
        <authorList>
            <consortium name="The Broad Institute Genomics Platform"/>
            <person name="Cuomo C."/>
            <person name="de Hoog S."/>
            <person name="Gorbushina A."/>
            <person name="Walker B."/>
            <person name="Young S.K."/>
            <person name="Zeng Q."/>
            <person name="Gargeya S."/>
            <person name="Fitzgerald M."/>
            <person name="Haas B."/>
            <person name="Abouelleil A."/>
            <person name="Allen A.W."/>
            <person name="Alvarado L."/>
            <person name="Arachchi H.M."/>
            <person name="Berlin A.M."/>
            <person name="Chapman S.B."/>
            <person name="Gainer-Dewar J."/>
            <person name="Goldberg J."/>
            <person name="Griggs A."/>
            <person name="Gujja S."/>
            <person name="Hansen M."/>
            <person name="Howarth C."/>
            <person name="Imamovic A."/>
            <person name="Ireland A."/>
            <person name="Larimer J."/>
            <person name="McCowan C."/>
            <person name="Murphy C."/>
            <person name="Pearson M."/>
            <person name="Poon T.W."/>
            <person name="Priest M."/>
            <person name="Roberts A."/>
            <person name="Saif S."/>
            <person name="Shea T."/>
            <person name="Sisk P."/>
            <person name="Sykes S."/>
            <person name="Wortman J."/>
            <person name="Nusbaum C."/>
            <person name="Birren B."/>
        </authorList>
    </citation>
    <scope>NUCLEOTIDE SEQUENCE [LARGE SCALE GENOMIC DNA]</scope>
    <source>
        <strain evidence="10 11">CBS 617.96</strain>
    </source>
</reference>
<evidence type="ECO:0000256" key="7">
    <source>
        <dbReference type="RuleBase" id="RU004106"/>
    </source>
</evidence>
<dbReference type="PIRSF" id="PIRSF006468">
    <property type="entry name" value="BCAT1"/>
    <property type="match status" value="1"/>
</dbReference>
<evidence type="ECO:0000256" key="1">
    <source>
        <dbReference type="ARBA" id="ARBA00001933"/>
    </source>
</evidence>
<organism evidence="10 11">
    <name type="scientific">Capronia coronata CBS 617.96</name>
    <dbReference type="NCBI Taxonomy" id="1182541"/>
    <lineage>
        <taxon>Eukaryota</taxon>
        <taxon>Fungi</taxon>
        <taxon>Dikarya</taxon>
        <taxon>Ascomycota</taxon>
        <taxon>Pezizomycotina</taxon>
        <taxon>Eurotiomycetes</taxon>
        <taxon>Chaetothyriomycetidae</taxon>
        <taxon>Chaetothyriales</taxon>
        <taxon>Herpotrichiellaceae</taxon>
        <taxon>Capronia</taxon>
    </lineage>
</organism>
<dbReference type="InterPro" id="IPR018300">
    <property type="entry name" value="Aminotrans_IV_CS"/>
</dbReference>
<evidence type="ECO:0000256" key="9">
    <source>
        <dbReference type="RuleBase" id="RU004517"/>
    </source>
</evidence>
<dbReference type="HOGENOM" id="CLU_031922_0_0_1"/>
<dbReference type="GO" id="GO:0005739">
    <property type="term" value="C:mitochondrion"/>
    <property type="evidence" value="ECO:0007669"/>
    <property type="project" value="TreeGrafter"/>
</dbReference>
<dbReference type="InterPro" id="IPR043131">
    <property type="entry name" value="BCAT-like_N"/>
</dbReference>
<comment type="caution">
    <text evidence="10">The sequence shown here is derived from an EMBL/GenBank/DDBJ whole genome shotgun (WGS) entry which is preliminary data.</text>
</comment>
<dbReference type="Pfam" id="PF01063">
    <property type="entry name" value="Aminotran_4"/>
    <property type="match status" value="1"/>
</dbReference>
<evidence type="ECO:0000313" key="10">
    <source>
        <dbReference type="EMBL" id="EXJ90485.1"/>
    </source>
</evidence>
<dbReference type="InterPro" id="IPR001544">
    <property type="entry name" value="Aminotrans_IV"/>
</dbReference>
<comment type="similarity">
    <text evidence="2 7">Belongs to the class-IV pyridoxal-phosphate-dependent aminotransferase family.</text>
</comment>
<dbReference type="EMBL" id="AMWN01000003">
    <property type="protein sequence ID" value="EXJ90485.1"/>
    <property type="molecule type" value="Genomic_DNA"/>
</dbReference>
<dbReference type="GO" id="GO:0009099">
    <property type="term" value="P:L-valine biosynthetic process"/>
    <property type="evidence" value="ECO:0007669"/>
    <property type="project" value="TreeGrafter"/>
</dbReference>
<dbReference type="AlphaFoldDB" id="W9YLD9"/>
<dbReference type="InterPro" id="IPR043132">
    <property type="entry name" value="BCAT-like_C"/>
</dbReference>
<feature type="modified residue" description="N6-(pyridoxal phosphate)lysine" evidence="6">
    <location>
        <position position="223"/>
    </location>
</feature>
<dbReference type="GO" id="GO:0009098">
    <property type="term" value="P:L-leucine biosynthetic process"/>
    <property type="evidence" value="ECO:0007669"/>
    <property type="project" value="TreeGrafter"/>
</dbReference>
<comment type="cofactor">
    <cofactor evidence="1 8">
        <name>pyridoxal 5'-phosphate</name>
        <dbReference type="ChEBI" id="CHEBI:597326"/>
    </cofactor>
</comment>
<comment type="catalytic activity">
    <reaction evidence="9">
        <text>L-leucine + 2-oxoglutarate = 4-methyl-2-oxopentanoate + L-glutamate</text>
        <dbReference type="Rhea" id="RHEA:18321"/>
        <dbReference type="ChEBI" id="CHEBI:16810"/>
        <dbReference type="ChEBI" id="CHEBI:17865"/>
        <dbReference type="ChEBI" id="CHEBI:29985"/>
        <dbReference type="ChEBI" id="CHEBI:57427"/>
        <dbReference type="EC" id="2.6.1.42"/>
    </reaction>
</comment>
<accession>W9YLD9</accession>
<comment type="catalytic activity">
    <reaction evidence="9">
        <text>L-isoleucine + 2-oxoglutarate = (S)-3-methyl-2-oxopentanoate + L-glutamate</text>
        <dbReference type="Rhea" id="RHEA:24801"/>
        <dbReference type="ChEBI" id="CHEBI:16810"/>
        <dbReference type="ChEBI" id="CHEBI:29985"/>
        <dbReference type="ChEBI" id="CHEBI:35146"/>
        <dbReference type="ChEBI" id="CHEBI:58045"/>
        <dbReference type="EC" id="2.6.1.42"/>
    </reaction>
</comment>
<dbReference type="Gene3D" id="3.20.10.10">
    <property type="entry name" value="D-amino Acid Aminotransferase, subunit A, domain 2"/>
    <property type="match status" value="1"/>
</dbReference>
<dbReference type="GO" id="GO:0052654">
    <property type="term" value="F:L-leucine-2-oxoglutarate transaminase activity"/>
    <property type="evidence" value="ECO:0007669"/>
    <property type="project" value="RHEA"/>
</dbReference>
<proteinExistence type="inferred from homology"/>
<keyword evidence="9" id="KW-0028">Amino-acid biosynthesis</keyword>
<evidence type="ECO:0000256" key="4">
    <source>
        <dbReference type="ARBA" id="ARBA00022679"/>
    </source>
</evidence>
<dbReference type="InterPro" id="IPR036038">
    <property type="entry name" value="Aminotransferase-like"/>
</dbReference>
<name>W9YLD9_9EURO</name>
<keyword evidence="9" id="KW-0100">Branched-chain amino acid biosynthesis</keyword>
<evidence type="ECO:0000256" key="5">
    <source>
        <dbReference type="ARBA" id="ARBA00022898"/>
    </source>
</evidence>
<dbReference type="STRING" id="1182541.W9YLD9"/>
<dbReference type="eggNOG" id="KOG0975">
    <property type="taxonomic scope" value="Eukaryota"/>
</dbReference>
<evidence type="ECO:0000313" key="11">
    <source>
        <dbReference type="Proteomes" id="UP000019484"/>
    </source>
</evidence>
<gene>
    <name evidence="10" type="ORF">A1O1_03588</name>
</gene>
<dbReference type="PANTHER" id="PTHR11825:SF69">
    <property type="entry name" value="BRANCHED-CHAIN-AMINO-ACID AMINOTRANSFERASE"/>
    <property type="match status" value="1"/>
</dbReference>
<comment type="catalytic activity">
    <reaction evidence="9">
        <text>L-valine + 2-oxoglutarate = 3-methyl-2-oxobutanoate + L-glutamate</text>
        <dbReference type="Rhea" id="RHEA:24813"/>
        <dbReference type="ChEBI" id="CHEBI:11851"/>
        <dbReference type="ChEBI" id="CHEBI:16810"/>
        <dbReference type="ChEBI" id="CHEBI:29985"/>
        <dbReference type="ChEBI" id="CHEBI:57762"/>
        <dbReference type="EC" id="2.6.1.42"/>
    </reaction>
</comment>
<protein>
    <recommendedName>
        <fullName evidence="9">Branched-chain-amino-acid aminotransferase</fullName>
        <ecNumber evidence="9">2.6.1.42</ecNumber>
    </recommendedName>
</protein>
<evidence type="ECO:0000256" key="8">
    <source>
        <dbReference type="RuleBase" id="RU004516"/>
    </source>
</evidence>
<dbReference type="OrthoDB" id="1732691at2759"/>
<dbReference type="GeneID" id="19158478"/>
<dbReference type="InterPro" id="IPR005786">
    <property type="entry name" value="B_amino_transII"/>
</dbReference>
<keyword evidence="11" id="KW-1185">Reference proteome</keyword>
<keyword evidence="5 8" id="KW-0663">Pyridoxal phosphate</keyword>
<dbReference type="GO" id="GO:0052655">
    <property type="term" value="F:L-valine-2-oxoglutarate transaminase activity"/>
    <property type="evidence" value="ECO:0007669"/>
    <property type="project" value="RHEA"/>
</dbReference>
<dbReference type="EC" id="2.6.1.42" evidence="9"/>
<dbReference type="Gene3D" id="3.30.470.10">
    <property type="match status" value="1"/>
</dbReference>
<evidence type="ECO:0000256" key="3">
    <source>
        <dbReference type="ARBA" id="ARBA00022576"/>
    </source>
</evidence>
<dbReference type="RefSeq" id="XP_007722679.1">
    <property type="nucleotide sequence ID" value="XM_007724489.1"/>
</dbReference>
<keyword evidence="3 9" id="KW-0032">Aminotransferase</keyword>
<dbReference type="Proteomes" id="UP000019484">
    <property type="component" value="Unassembled WGS sequence"/>
</dbReference>
<keyword evidence="4 9" id="KW-0808">Transferase</keyword>
<sequence length="413" mass="45537">MATEVKNSQSTILRTAGPRGLDASVMIKNLVPESEQQRVPGPQDPVRLSQNATTAHILTIRWTADSGWEAPQISPYSKIALEPTASVLHYATESFEGMKAYRGYDGKLRLFRPRLNCERMRISNDRVCLPDFDSVELLSVITTFLALECPRWLPDPGSNLYVRPTMIGSGSALGIQRPREALFFLFAALFPQSSSAKVSPGIKLLASDPEQIRAWPGGFGYAKVGANYGPAMTAQAQAREAGCSQTLWLFGEDKLVTEAGASNFFVIWRAKTSNEIELVTSSLDTKVILDGITRRSVLALARERLTASADPDVLGDLKPLKVVERAFTVAEMLDVSVEGRLIEAFVSGTAMFISPVAMIRHKQQDIEFPMQVTETGLEAPVSHYSSRLKGWLEDIIYGKVDHPWAYVIEEKVS</sequence>
<dbReference type="GO" id="GO:0052656">
    <property type="term" value="F:L-isoleucine-2-oxoglutarate transaminase activity"/>
    <property type="evidence" value="ECO:0007669"/>
    <property type="project" value="RHEA"/>
</dbReference>
<evidence type="ECO:0000256" key="2">
    <source>
        <dbReference type="ARBA" id="ARBA00009320"/>
    </source>
</evidence>
<dbReference type="SUPFAM" id="SSF56752">
    <property type="entry name" value="D-aminoacid aminotransferase-like PLP-dependent enzymes"/>
    <property type="match status" value="1"/>
</dbReference>